<dbReference type="EMBL" id="BMAT01002888">
    <property type="protein sequence ID" value="GFS16190.1"/>
    <property type="molecule type" value="Genomic_DNA"/>
</dbReference>
<comment type="caution">
    <text evidence="2">The sequence shown here is derived from an EMBL/GenBank/DDBJ whole genome shotgun (WGS) entry which is preliminary data.</text>
</comment>
<accession>A0AAV4J2S5</accession>
<evidence type="ECO:0000313" key="3">
    <source>
        <dbReference type="Proteomes" id="UP000762676"/>
    </source>
</evidence>
<keyword evidence="3" id="KW-1185">Reference proteome</keyword>
<name>A0AAV4J2S5_9GAST</name>
<feature type="compositionally biased region" description="Basic and acidic residues" evidence="1">
    <location>
        <begin position="48"/>
        <end position="71"/>
    </location>
</feature>
<feature type="non-terminal residue" evidence="2">
    <location>
        <position position="1"/>
    </location>
</feature>
<reference evidence="2 3" key="1">
    <citation type="journal article" date="2021" name="Elife">
        <title>Chloroplast acquisition without the gene transfer in kleptoplastic sea slugs, Plakobranchus ocellatus.</title>
        <authorList>
            <person name="Maeda T."/>
            <person name="Takahashi S."/>
            <person name="Yoshida T."/>
            <person name="Shimamura S."/>
            <person name="Takaki Y."/>
            <person name="Nagai Y."/>
            <person name="Toyoda A."/>
            <person name="Suzuki Y."/>
            <person name="Arimoto A."/>
            <person name="Ishii H."/>
            <person name="Satoh N."/>
            <person name="Nishiyama T."/>
            <person name="Hasebe M."/>
            <person name="Maruyama T."/>
            <person name="Minagawa J."/>
            <person name="Obokata J."/>
            <person name="Shigenobu S."/>
        </authorList>
    </citation>
    <scope>NUCLEOTIDE SEQUENCE [LARGE SCALE GENOMIC DNA]</scope>
</reference>
<protein>
    <submittedName>
        <fullName evidence="2">Uncharacterized protein</fullName>
    </submittedName>
</protein>
<sequence length="92" mass="9888">CRKTKKLEAAAYATTRRGLDKSGVREGSVAAAAGQSSKVIDFSEAITDSDHKGRLKPEQEKATSGENRQEDGCFTISAKRTQNLVVDVTKST</sequence>
<evidence type="ECO:0000313" key="2">
    <source>
        <dbReference type="EMBL" id="GFS16190.1"/>
    </source>
</evidence>
<evidence type="ECO:0000256" key="1">
    <source>
        <dbReference type="SAM" id="MobiDB-lite"/>
    </source>
</evidence>
<gene>
    <name evidence="2" type="ORF">ElyMa_001466500</name>
</gene>
<proteinExistence type="predicted"/>
<feature type="region of interest" description="Disordered" evidence="1">
    <location>
        <begin position="42"/>
        <end position="72"/>
    </location>
</feature>
<dbReference type="Proteomes" id="UP000762676">
    <property type="component" value="Unassembled WGS sequence"/>
</dbReference>
<dbReference type="AlphaFoldDB" id="A0AAV4J2S5"/>
<organism evidence="2 3">
    <name type="scientific">Elysia marginata</name>
    <dbReference type="NCBI Taxonomy" id="1093978"/>
    <lineage>
        <taxon>Eukaryota</taxon>
        <taxon>Metazoa</taxon>
        <taxon>Spiralia</taxon>
        <taxon>Lophotrochozoa</taxon>
        <taxon>Mollusca</taxon>
        <taxon>Gastropoda</taxon>
        <taxon>Heterobranchia</taxon>
        <taxon>Euthyneura</taxon>
        <taxon>Panpulmonata</taxon>
        <taxon>Sacoglossa</taxon>
        <taxon>Placobranchoidea</taxon>
        <taxon>Plakobranchidae</taxon>
        <taxon>Elysia</taxon>
    </lineage>
</organism>